<evidence type="ECO:0000313" key="2">
    <source>
        <dbReference type="Proteomes" id="UP001497535"/>
    </source>
</evidence>
<dbReference type="EMBL" id="CAVMJV010000024">
    <property type="protein sequence ID" value="CAK5073562.1"/>
    <property type="molecule type" value="Genomic_DNA"/>
</dbReference>
<keyword evidence="2" id="KW-1185">Reference proteome</keyword>
<accession>A0ACB0Z3K6</accession>
<protein>
    <submittedName>
        <fullName evidence="1">Uncharacterized protein</fullName>
    </submittedName>
</protein>
<evidence type="ECO:0000313" key="1">
    <source>
        <dbReference type="EMBL" id="CAK5073562.1"/>
    </source>
</evidence>
<dbReference type="Proteomes" id="UP001497535">
    <property type="component" value="Unassembled WGS sequence"/>
</dbReference>
<gene>
    <name evidence="1" type="ORF">MENTE1834_LOCUS20246</name>
</gene>
<sequence length="54" mass="6598">MRKLDHRNVVKLKYFFYSAGDKKEEVYLNLILEYVPETVYREYCCWGPFLKSTI</sequence>
<organism evidence="1 2">
    <name type="scientific">Meloidogyne enterolobii</name>
    <name type="common">Root-knot nematode worm</name>
    <name type="synonym">Meloidogyne mayaguensis</name>
    <dbReference type="NCBI Taxonomy" id="390850"/>
    <lineage>
        <taxon>Eukaryota</taxon>
        <taxon>Metazoa</taxon>
        <taxon>Ecdysozoa</taxon>
        <taxon>Nematoda</taxon>
        <taxon>Chromadorea</taxon>
        <taxon>Rhabditida</taxon>
        <taxon>Tylenchina</taxon>
        <taxon>Tylenchomorpha</taxon>
        <taxon>Tylenchoidea</taxon>
        <taxon>Meloidogynidae</taxon>
        <taxon>Meloidogyninae</taxon>
        <taxon>Meloidogyne</taxon>
    </lineage>
</organism>
<reference evidence="1" key="1">
    <citation type="submission" date="2023-11" db="EMBL/GenBank/DDBJ databases">
        <authorList>
            <person name="Poullet M."/>
        </authorList>
    </citation>
    <scope>NUCLEOTIDE SEQUENCE</scope>
    <source>
        <strain evidence="1">E1834</strain>
    </source>
</reference>
<name>A0ACB0Z3K6_MELEN</name>
<proteinExistence type="predicted"/>
<comment type="caution">
    <text evidence="1">The sequence shown here is derived from an EMBL/GenBank/DDBJ whole genome shotgun (WGS) entry which is preliminary data.</text>
</comment>